<feature type="domain" description="Ice-binding protein C-terminal" evidence="2">
    <location>
        <begin position="176"/>
        <end position="198"/>
    </location>
</feature>
<name>A0A428MKG5_9BACT</name>
<proteinExistence type="predicted"/>
<feature type="signal peptide" evidence="1">
    <location>
        <begin position="1"/>
        <end position="16"/>
    </location>
</feature>
<dbReference type="InterPro" id="IPR013424">
    <property type="entry name" value="Ice-binding_C"/>
</dbReference>
<reference evidence="3 4" key="1">
    <citation type="submission" date="2018-12" db="EMBL/GenBank/DDBJ databases">
        <title>Sequencing of bacterial isolates from soil warming experiment in Harvard Forest, Massachusetts, USA.</title>
        <authorList>
            <person name="Deangelis K."/>
        </authorList>
    </citation>
    <scope>NUCLEOTIDE SEQUENCE [LARGE SCALE GENOMIC DNA]</scope>
    <source>
        <strain evidence="3 4">EB153</strain>
    </source>
</reference>
<evidence type="ECO:0000256" key="1">
    <source>
        <dbReference type="SAM" id="SignalP"/>
    </source>
</evidence>
<dbReference type="AlphaFoldDB" id="A0A428MKG5"/>
<evidence type="ECO:0000313" key="4">
    <source>
        <dbReference type="Proteomes" id="UP000269669"/>
    </source>
</evidence>
<dbReference type="EMBL" id="RSDW01000001">
    <property type="protein sequence ID" value="RSL17435.1"/>
    <property type="molecule type" value="Genomic_DNA"/>
</dbReference>
<protein>
    <submittedName>
        <fullName evidence="3">Putative secreted protein with PEP-CTERM sorting signal</fullName>
    </submittedName>
</protein>
<dbReference type="NCBIfam" id="TIGR02595">
    <property type="entry name" value="PEP_CTERM"/>
    <property type="match status" value="1"/>
</dbReference>
<keyword evidence="4" id="KW-1185">Reference proteome</keyword>
<evidence type="ECO:0000313" key="3">
    <source>
        <dbReference type="EMBL" id="RSL17435.1"/>
    </source>
</evidence>
<keyword evidence="1" id="KW-0732">Signal</keyword>
<dbReference type="Proteomes" id="UP000269669">
    <property type="component" value="Unassembled WGS sequence"/>
</dbReference>
<organism evidence="3 4">
    <name type="scientific">Edaphobacter aggregans</name>
    <dbReference type="NCBI Taxonomy" id="570835"/>
    <lineage>
        <taxon>Bacteria</taxon>
        <taxon>Pseudomonadati</taxon>
        <taxon>Acidobacteriota</taxon>
        <taxon>Terriglobia</taxon>
        <taxon>Terriglobales</taxon>
        <taxon>Acidobacteriaceae</taxon>
        <taxon>Edaphobacter</taxon>
    </lineage>
</organism>
<accession>A0A428MKG5</accession>
<sequence length="208" mass="22160">MFALVLIALSAQSLHADLIGTSVSGSLYYTYTGPAPAYGTVVSYNLYDPSSYSNAVPSIYGNYAGPNNITIGSATEFGYEDTSLLIITSDFTDSALTITETCQWAYGCGVFGDLFTFTDPAFTNLTLLSDPSNFIESYSLIGDTMTIRADSPTLYLTSRILYGTDTAVFSIDPTPSVPEPGSLVLLSTGVLATLGFARCKKSRKKTQG</sequence>
<comment type="caution">
    <text evidence="3">The sequence shown here is derived from an EMBL/GenBank/DDBJ whole genome shotgun (WGS) entry which is preliminary data.</text>
</comment>
<dbReference type="Pfam" id="PF07589">
    <property type="entry name" value="PEP-CTERM"/>
    <property type="match status" value="1"/>
</dbReference>
<evidence type="ECO:0000259" key="2">
    <source>
        <dbReference type="Pfam" id="PF07589"/>
    </source>
</evidence>
<gene>
    <name evidence="3" type="ORF">EDE15_2969</name>
</gene>
<feature type="chain" id="PRO_5019576347" evidence="1">
    <location>
        <begin position="17"/>
        <end position="208"/>
    </location>
</feature>